<evidence type="ECO:0000256" key="1">
    <source>
        <dbReference type="ARBA" id="ARBA00004561"/>
    </source>
</evidence>
<dbReference type="InterPro" id="IPR011047">
    <property type="entry name" value="Quinoprotein_ADH-like_sf"/>
</dbReference>
<reference evidence="8 9" key="1">
    <citation type="journal article" date="2015" name="Microbiome">
        <title>Genomic resolution of linkages in carbon, nitrogen, and sulfur cycling among widespread estuary sediment bacteria.</title>
        <authorList>
            <person name="Baker B.J."/>
            <person name="Lazar C.S."/>
            <person name="Teske A.P."/>
            <person name="Dick G.J."/>
        </authorList>
    </citation>
    <scope>NUCLEOTIDE SEQUENCE [LARGE SCALE GENOMIC DNA]</scope>
    <source>
        <strain evidence="8">SM23_60</strain>
    </source>
</reference>
<dbReference type="AlphaFoldDB" id="A0A0S8GCT9"/>
<dbReference type="GO" id="GO:0009289">
    <property type="term" value="C:pilus"/>
    <property type="evidence" value="ECO:0007669"/>
    <property type="project" value="UniProtKB-SubCell"/>
</dbReference>
<comment type="similarity">
    <text evidence="2">Belongs to the PilY1 family.</text>
</comment>
<feature type="non-terminal residue" evidence="8">
    <location>
        <position position="1"/>
    </location>
</feature>
<evidence type="ECO:0000256" key="2">
    <source>
        <dbReference type="ARBA" id="ARBA00008387"/>
    </source>
</evidence>
<protein>
    <recommendedName>
        <fullName evidence="7">PilY1 beta-propeller domain-containing protein</fullName>
    </recommendedName>
</protein>
<evidence type="ECO:0000256" key="5">
    <source>
        <dbReference type="ARBA" id="ARBA00022837"/>
    </source>
</evidence>
<comment type="subcellular location">
    <subcellularLocation>
        <location evidence="1">Fimbrium</location>
    </subcellularLocation>
</comment>
<organism evidence="8 9">
    <name type="scientific">candidate division WOR_3 bacterium SM23_60</name>
    <dbReference type="NCBI Taxonomy" id="1703780"/>
    <lineage>
        <taxon>Bacteria</taxon>
        <taxon>Bacteria division WOR-3</taxon>
    </lineage>
</organism>
<keyword evidence="6" id="KW-0281">Fimbrium</keyword>
<keyword evidence="4" id="KW-0479">Metal-binding</keyword>
<feature type="domain" description="PilY1 beta-propeller" evidence="7">
    <location>
        <begin position="193"/>
        <end position="544"/>
    </location>
</feature>
<dbReference type="Pfam" id="PF05567">
    <property type="entry name" value="T4P_PilY1"/>
    <property type="match status" value="1"/>
</dbReference>
<dbReference type="PATRIC" id="fig|1703780.3.peg.1167"/>
<gene>
    <name evidence="8" type="ORF">AMJ87_10115</name>
</gene>
<evidence type="ECO:0000259" key="7">
    <source>
        <dbReference type="Pfam" id="PF05567"/>
    </source>
</evidence>
<evidence type="ECO:0000256" key="3">
    <source>
        <dbReference type="ARBA" id="ARBA00022558"/>
    </source>
</evidence>
<comment type="caution">
    <text evidence="8">The sequence shown here is derived from an EMBL/GenBank/DDBJ whole genome shotgun (WGS) entry which is preliminary data.</text>
</comment>
<dbReference type="SUPFAM" id="SSF50998">
    <property type="entry name" value="Quinoprotein alcohol dehydrogenase-like"/>
    <property type="match status" value="1"/>
</dbReference>
<name>A0A0S8GCT9_UNCW3</name>
<evidence type="ECO:0000256" key="6">
    <source>
        <dbReference type="ARBA" id="ARBA00023263"/>
    </source>
</evidence>
<dbReference type="InterPro" id="IPR008707">
    <property type="entry name" value="B-propeller_PilY1"/>
</dbReference>
<accession>A0A0S8GCT9</accession>
<evidence type="ECO:0000313" key="8">
    <source>
        <dbReference type="EMBL" id="KPK69660.1"/>
    </source>
</evidence>
<proteinExistence type="inferred from homology"/>
<dbReference type="EMBL" id="LJUO01000116">
    <property type="protein sequence ID" value="KPK69660.1"/>
    <property type="molecule type" value="Genomic_DNA"/>
</dbReference>
<dbReference type="GO" id="GO:0046872">
    <property type="term" value="F:metal ion binding"/>
    <property type="evidence" value="ECO:0007669"/>
    <property type="project" value="UniProtKB-KW"/>
</dbReference>
<evidence type="ECO:0000256" key="4">
    <source>
        <dbReference type="ARBA" id="ARBA00022723"/>
    </source>
</evidence>
<keyword evidence="5" id="KW-0106">Calcium</keyword>
<sequence>IARITSASAGAVTSTAQGYEAGGLTFLAQFYPKRIDMNLDLSWIGRIEGLWLDNNGWLREETEGNYSLHLKNDYVVDMFFSTSKNRVLATRYRDTLGTGEMMHFVVVDTTTVEQLNFTWDGIAHLLDRNPFDRQILTNINGLTDFTAGNAALDEHLDFGDAARCDSLINYVRGLDYPNTDYRSRDYLGSTWKLGDIIYSSPLAVGAPVEAYDLIYGDTTFTAFWNTYRERRAVVYVGANDGMLHAFNAGLTRTLDEPLRILEIDPLGTLGEELWGYIPYNVLPHLKWLIDENYCHVYYVDLRPYPSDVQIFTPSIDHPHGWGTVLVQGLRFGGSEITVEDVDTYRSSYSCLDITNPESADYPSLLWEFTDAHLGFTLCIPVTIRVEDDVGNSAWYLVFGSGPQSLYGECSQNARVYVLDLLTGAVAHTIEIPDENSAITNIFGADVGLDYSVDLIYFGTYDNSDGGKIYRINTHKNTDPTAWTLHQVIDLNRPITSEGSIATDPRGNPYIFFGTGKYLSNVDAADRTEQLFVGIRDDVSQGTPLVPAFTLADLLDVTNVDVYSDSVTGLPGVSNFDDLVAEASAYAGWIRRFSETPGERVVTPPLVFAGAVLFTTFAPRDTAVGAGEADVCFGGGGVPQEGHLYALYYLTGTAYQDAMLGTDNAGRHLISIDLVGDVPSEPAWFLEKIYVQTGGALGRTEYRSPFNPYGGIMLWRGR</sequence>
<dbReference type="Proteomes" id="UP000051096">
    <property type="component" value="Unassembled WGS sequence"/>
</dbReference>
<keyword evidence="3" id="KW-1029">Fimbrium biogenesis</keyword>
<evidence type="ECO:0000313" key="9">
    <source>
        <dbReference type="Proteomes" id="UP000051096"/>
    </source>
</evidence>